<evidence type="ECO:0000256" key="6">
    <source>
        <dbReference type="ARBA" id="ARBA00023128"/>
    </source>
</evidence>
<feature type="domain" description="Ribosome recycling factor" evidence="8">
    <location>
        <begin position="136"/>
        <end position="297"/>
    </location>
</feature>
<evidence type="ECO:0000256" key="4">
    <source>
        <dbReference type="ARBA" id="ARBA00022917"/>
    </source>
</evidence>
<dbReference type="GO" id="GO:0006412">
    <property type="term" value="P:translation"/>
    <property type="evidence" value="ECO:0007669"/>
    <property type="project" value="UniProtKB-KW"/>
</dbReference>
<comment type="caution">
    <text evidence="9">The sequence shown here is derived from an EMBL/GenBank/DDBJ whole genome shotgun (WGS) entry which is preliminary data.</text>
</comment>
<evidence type="ECO:0000256" key="3">
    <source>
        <dbReference type="ARBA" id="ARBA00020581"/>
    </source>
</evidence>
<evidence type="ECO:0000259" key="8">
    <source>
        <dbReference type="Pfam" id="PF01765"/>
    </source>
</evidence>
<dbReference type="PANTHER" id="PTHR20982:SF3">
    <property type="entry name" value="MITOCHONDRIAL RIBOSOME RECYCLING FACTOR PSEUDO 1"/>
    <property type="match status" value="1"/>
</dbReference>
<evidence type="ECO:0000313" key="10">
    <source>
        <dbReference type="Proteomes" id="UP001286313"/>
    </source>
</evidence>
<evidence type="ECO:0000256" key="1">
    <source>
        <dbReference type="ARBA" id="ARBA00004173"/>
    </source>
</evidence>
<dbReference type="EMBL" id="JAWQEG010007190">
    <property type="protein sequence ID" value="KAK3852910.1"/>
    <property type="molecule type" value="Genomic_DNA"/>
</dbReference>
<dbReference type="Gene3D" id="3.30.1360.40">
    <property type="match status" value="1"/>
</dbReference>
<keyword evidence="4" id="KW-0648">Protein biosynthesis</keyword>
<keyword evidence="5" id="KW-0809">Transit peptide</keyword>
<dbReference type="InterPro" id="IPR023584">
    <property type="entry name" value="Ribosome_recyc_fac_dom"/>
</dbReference>
<sequence>MVENIGVQVKKCVVAVVVVVDTVSVQTVHKMSLLGWRAASRLRPLASYSWSVCRKLSKCYVTVSSSVTSQNFASRDVLFLTPCSFLQCQNRYYAKGKDKKGKNKQTKVHVTEAEMSELVNVTKMNDQFSQLVEDLKQDYIKNLSLRTAAGSLEALPVVLEGDEYPLNEVAQIFRKSPQVVVINAAAFPQALPSIAKAIRESGMNLNPQQEGTSIIVPIPKVTKEHRENLAKSAKTLCNRCKDHLRDAQNQFIRKVKNKEGTVSEDLNHNVQLKIREIADGYVKEAEGLMTAKQKELLQTSK</sequence>
<dbReference type="InterPro" id="IPR036191">
    <property type="entry name" value="RRF_sf"/>
</dbReference>
<dbReference type="GO" id="GO:0005739">
    <property type="term" value="C:mitochondrion"/>
    <property type="evidence" value="ECO:0007669"/>
    <property type="project" value="UniProtKB-SubCell"/>
</dbReference>
<evidence type="ECO:0000256" key="2">
    <source>
        <dbReference type="ARBA" id="ARBA00005912"/>
    </source>
</evidence>
<dbReference type="Proteomes" id="UP001286313">
    <property type="component" value="Unassembled WGS sequence"/>
</dbReference>
<comment type="similarity">
    <text evidence="2">Belongs to the RRF family.</text>
</comment>
<dbReference type="InterPro" id="IPR002661">
    <property type="entry name" value="Ribosome_recyc_fac"/>
</dbReference>
<protein>
    <recommendedName>
        <fullName evidence="3">Ribosome-recycling factor, mitochondrial</fullName>
    </recommendedName>
    <alternativeName>
        <fullName evidence="7">Ribosome-releasing factor, mitochondrial</fullName>
    </alternativeName>
</protein>
<reference evidence="9" key="1">
    <citation type="submission" date="2023-10" db="EMBL/GenBank/DDBJ databases">
        <title>Genome assemblies of two species of porcelain crab, Petrolisthes cinctipes and Petrolisthes manimaculis (Anomura: Porcellanidae).</title>
        <authorList>
            <person name="Angst P."/>
        </authorList>
    </citation>
    <scope>NUCLEOTIDE SEQUENCE</scope>
    <source>
        <strain evidence="9">PB745_01</strain>
        <tissue evidence="9">Gill</tissue>
    </source>
</reference>
<name>A0AAE1BQ49_PETCI</name>
<dbReference type="Gene3D" id="1.10.132.20">
    <property type="entry name" value="Ribosome-recycling factor"/>
    <property type="match status" value="1"/>
</dbReference>
<accession>A0AAE1BQ49</accession>
<comment type="subcellular location">
    <subcellularLocation>
        <location evidence="1">Mitochondrion</location>
    </subcellularLocation>
</comment>
<dbReference type="GO" id="GO:0043023">
    <property type="term" value="F:ribosomal large subunit binding"/>
    <property type="evidence" value="ECO:0007669"/>
    <property type="project" value="TreeGrafter"/>
</dbReference>
<dbReference type="Pfam" id="PF01765">
    <property type="entry name" value="RRF"/>
    <property type="match status" value="1"/>
</dbReference>
<dbReference type="PANTHER" id="PTHR20982">
    <property type="entry name" value="RIBOSOME RECYCLING FACTOR"/>
    <property type="match status" value="1"/>
</dbReference>
<keyword evidence="10" id="KW-1185">Reference proteome</keyword>
<dbReference type="AlphaFoldDB" id="A0AAE1BQ49"/>
<organism evidence="9 10">
    <name type="scientific">Petrolisthes cinctipes</name>
    <name type="common">Flat porcelain crab</name>
    <dbReference type="NCBI Taxonomy" id="88211"/>
    <lineage>
        <taxon>Eukaryota</taxon>
        <taxon>Metazoa</taxon>
        <taxon>Ecdysozoa</taxon>
        <taxon>Arthropoda</taxon>
        <taxon>Crustacea</taxon>
        <taxon>Multicrustacea</taxon>
        <taxon>Malacostraca</taxon>
        <taxon>Eumalacostraca</taxon>
        <taxon>Eucarida</taxon>
        <taxon>Decapoda</taxon>
        <taxon>Pleocyemata</taxon>
        <taxon>Anomura</taxon>
        <taxon>Galatheoidea</taxon>
        <taxon>Porcellanidae</taxon>
        <taxon>Petrolisthes</taxon>
    </lineage>
</organism>
<gene>
    <name evidence="9" type="ORF">Pcinc_040510</name>
</gene>
<keyword evidence="6" id="KW-0496">Mitochondrion</keyword>
<evidence type="ECO:0000256" key="5">
    <source>
        <dbReference type="ARBA" id="ARBA00022946"/>
    </source>
</evidence>
<dbReference type="FunFam" id="3.30.1360.40:FF:000007">
    <property type="entry name" value="ribosome-recycling factor, mitochondrial isoform X1"/>
    <property type="match status" value="1"/>
</dbReference>
<dbReference type="SUPFAM" id="SSF55194">
    <property type="entry name" value="Ribosome recycling factor, RRF"/>
    <property type="match status" value="1"/>
</dbReference>
<evidence type="ECO:0000256" key="7">
    <source>
        <dbReference type="ARBA" id="ARBA00033107"/>
    </source>
</evidence>
<evidence type="ECO:0000313" key="9">
    <source>
        <dbReference type="EMBL" id="KAK3852910.1"/>
    </source>
</evidence>
<proteinExistence type="inferred from homology"/>